<keyword evidence="2" id="KW-0472">Membrane</keyword>
<dbReference type="InterPro" id="IPR016047">
    <property type="entry name" value="M23ase_b-sheet_dom"/>
</dbReference>
<dbReference type="Gene3D" id="2.70.70.10">
    <property type="entry name" value="Glucose Permease (Domain IIA)"/>
    <property type="match status" value="1"/>
</dbReference>
<dbReference type="PANTHER" id="PTHR21666">
    <property type="entry name" value="PEPTIDASE-RELATED"/>
    <property type="match status" value="1"/>
</dbReference>
<feature type="domain" description="M23ase beta-sheet core" evidence="3">
    <location>
        <begin position="207"/>
        <end position="301"/>
    </location>
</feature>
<keyword evidence="4" id="KW-0378">Hydrolase</keyword>
<evidence type="ECO:0000259" key="3">
    <source>
        <dbReference type="Pfam" id="PF01551"/>
    </source>
</evidence>
<dbReference type="Pfam" id="PF01551">
    <property type="entry name" value="Peptidase_M23"/>
    <property type="match status" value="1"/>
</dbReference>
<evidence type="ECO:0000256" key="2">
    <source>
        <dbReference type="SAM" id="Phobius"/>
    </source>
</evidence>
<dbReference type="EMBL" id="JAFBEE010000007">
    <property type="protein sequence ID" value="MBM7614848.1"/>
    <property type="molecule type" value="Genomic_DNA"/>
</dbReference>
<gene>
    <name evidence="4" type="ORF">JOC73_001367</name>
</gene>
<sequence>MKKITHSVHKNKKILSFTLIPSTTNQVVHFSIPYWIPILSLSIILLTGLYAVGVSKEYIKSQEELNTAQLSLVQLKTENATQAAEISFLKNRSAEIENKLLALNELQNKVLNMVGLEEAAVSSITPPTFLISRSDARNSNSEETLDEDLSSLNNLIEQQTNSMEKLVVDVEKQLKYIDSLPNLRPATGRLSSPYGYRISPISRRREFHSGIDIANTTNTDIVAAGSGIVTFSGYNGGYGKIVMISHGYGYTTVYAHNNKVLVKVGDRVKKGDLIAQMGSTGRSTGPHLHFEIRKDGKHINPKTVLE</sequence>
<dbReference type="Proteomes" id="UP001314796">
    <property type="component" value="Unassembled WGS sequence"/>
</dbReference>
<evidence type="ECO:0000313" key="4">
    <source>
        <dbReference type="EMBL" id="MBM7614848.1"/>
    </source>
</evidence>
<dbReference type="PANTHER" id="PTHR21666:SF270">
    <property type="entry name" value="MUREIN HYDROLASE ACTIVATOR ENVC"/>
    <property type="match status" value="1"/>
</dbReference>
<feature type="transmembrane region" description="Helical" evidence="2">
    <location>
        <begin position="32"/>
        <end position="52"/>
    </location>
</feature>
<keyword evidence="2" id="KW-0812">Transmembrane</keyword>
<dbReference type="InterPro" id="IPR011055">
    <property type="entry name" value="Dup_hybrid_motif"/>
</dbReference>
<evidence type="ECO:0000313" key="5">
    <source>
        <dbReference type="Proteomes" id="UP001314796"/>
    </source>
</evidence>
<keyword evidence="5" id="KW-1185">Reference proteome</keyword>
<keyword evidence="2" id="KW-1133">Transmembrane helix</keyword>
<dbReference type="InterPro" id="IPR050570">
    <property type="entry name" value="Cell_wall_metabolism_enzyme"/>
</dbReference>
<feature type="coiled-coil region" evidence="1">
    <location>
        <begin position="72"/>
        <end position="109"/>
    </location>
</feature>
<dbReference type="GO" id="GO:0016787">
    <property type="term" value="F:hydrolase activity"/>
    <property type="evidence" value="ECO:0007669"/>
    <property type="project" value="UniProtKB-KW"/>
</dbReference>
<evidence type="ECO:0000256" key="1">
    <source>
        <dbReference type="SAM" id="Coils"/>
    </source>
</evidence>
<protein>
    <submittedName>
        <fullName evidence="4">Murein DD-endopeptidase MepM/ murein hydrolase activator NlpD</fullName>
    </submittedName>
</protein>
<organism evidence="4 5">
    <name type="scientific">Alkaliphilus hydrothermalis</name>
    <dbReference type="NCBI Taxonomy" id="1482730"/>
    <lineage>
        <taxon>Bacteria</taxon>
        <taxon>Bacillati</taxon>
        <taxon>Bacillota</taxon>
        <taxon>Clostridia</taxon>
        <taxon>Peptostreptococcales</taxon>
        <taxon>Natronincolaceae</taxon>
        <taxon>Alkaliphilus</taxon>
    </lineage>
</organism>
<keyword evidence="1" id="KW-0175">Coiled coil</keyword>
<proteinExistence type="predicted"/>
<name>A0ABS2NPH7_9FIRM</name>
<dbReference type="SUPFAM" id="SSF51261">
    <property type="entry name" value="Duplicated hybrid motif"/>
    <property type="match status" value="1"/>
</dbReference>
<dbReference type="RefSeq" id="WP_330613136.1">
    <property type="nucleotide sequence ID" value="NZ_JAFBEE010000007.1"/>
</dbReference>
<reference evidence="4 5" key="1">
    <citation type="submission" date="2021-01" db="EMBL/GenBank/DDBJ databases">
        <title>Genomic Encyclopedia of Type Strains, Phase IV (KMG-IV): sequencing the most valuable type-strain genomes for metagenomic binning, comparative biology and taxonomic classification.</title>
        <authorList>
            <person name="Goeker M."/>
        </authorList>
    </citation>
    <scope>NUCLEOTIDE SEQUENCE [LARGE SCALE GENOMIC DNA]</scope>
    <source>
        <strain evidence="4 5">DSM 25890</strain>
    </source>
</reference>
<dbReference type="CDD" id="cd12797">
    <property type="entry name" value="M23_peptidase"/>
    <property type="match status" value="1"/>
</dbReference>
<comment type="caution">
    <text evidence="4">The sequence shown here is derived from an EMBL/GenBank/DDBJ whole genome shotgun (WGS) entry which is preliminary data.</text>
</comment>
<accession>A0ABS2NPH7</accession>